<feature type="coiled-coil region" evidence="5">
    <location>
        <begin position="137"/>
        <end position="164"/>
    </location>
</feature>
<keyword evidence="5" id="KW-0175">Coiled coil</keyword>
<feature type="region of interest" description="Disordered" evidence="6">
    <location>
        <begin position="214"/>
        <end position="263"/>
    </location>
</feature>
<evidence type="ECO:0000256" key="6">
    <source>
        <dbReference type="SAM" id="MobiDB-lite"/>
    </source>
</evidence>
<proteinExistence type="predicted"/>
<sequence length="321" mass="36912">MCLMHEKPIVLPPIGTLFVSSRPPTPAFMICASEEQREQHEEVMARYFGVPLANGIRKTVSENEDTANMRTPTSVQPCSGFPHSSPVKKDCARTKEPLPLLHLNSPVQMDLAHTIFREEEKLRVSRERNRLHAQRTRVRKRELLESLTERIGALQNEYELIKQAFDFHVTAVCLLRLSNVINIPCVQTLEQVGIDSLEDRDEDGQVYEVVSFSLDSDNDGDHDENDEPEQLNANNKRPYASTISSNNVFADSKEEREHVRRERNRLHARRARLRKKVVLEKSQQAVSDLRRRNDRLRNRLSELVSSIYGPETRLDDPDATL</sequence>
<dbReference type="EMBL" id="SHOA02000002">
    <property type="protein sequence ID" value="TDH69532.1"/>
    <property type="molecule type" value="Genomic_DNA"/>
</dbReference>
<dbReference type="OrthoDB" id="161428at2759"/>
<dbReference type="SMART" id="SM00338">
    <property type="entry name" value="BRLZ"/>
    <property type="match status" value="1"/>
</dbReference>
<evidence type="ECO:0000256" key="1">
    <source>
        <dbReference type="ARBA" id="ARBA00023015"/>
    </source>
</evidence>
<dbReference type="CDD" id="cd14809">
    <property type="entry name" value="bZIP_AUREO-like"/>
    <property type="match status" value="1"/>
</dbReference>
<feature type="compositionally biased region" description="Acidic residues" evidence="6">
    <location>
        <begin position="216"/>
        <end position="229"/>
    </location>
</feature>
<feature type="compositionally biased region" description="Basic and acidic residues" evidence="6">
    <location>
        <begin position="251"/>
        <end position="260"/>
    </location>
</feature>
<feature type="domain" description="BZIP" evidence="7">
    <location>
        <begin position="254"/>
        <end position="303"/>
    </location>
</feature>
<feature type="region of interest" description="Disordered" evidence="6">
    <location>
        <begin position="64"/>
        <end position="83"/>
    </location>
</feature>
<feature type="compositionally biased region" description="Polar residues" evidence="6">
    <location>
        <begin position="231"/>
        <end position="249"/>
    </location>
</feature>
<keyword evidence="9" id="KW-1185">Reference proteome</keyword>
<protein>
    <recommendedName>
        <fullName evidence="7">BZIP domain-containing protein</fullName>
    </recommendedName>
</protein>
<dbReference type="Proteomes" id="UP000294530">
    <property type="component" value="Unassembled WGS sequence"/>
</dbReference>
<dbReference type="GO" id="GO:0003677">
    <property type="term" value="F:DNA binding"/>
    <property type="evidence" value="ECO:0007669"/>
    <property type="project" value="UniProtKB-KW"/>
</dbReference>
<keyword evidence="3" id="KW-0804">Transcription</keyword>
<dbReference type="PANTHER" id="PTHR45764:SF38">
    <property type="entry name" value="BZIP TRANSCRIPTION FACTOR 44"/>
    <property type="match status" value="1"/>
</dbReference>
<accession>A0A976FMH0</accession>
<dbReference type="KEGG" id="blac:94347704"/>
<evidence type="ECO:0000256" key="3">
    <source>
        <dbReference type="ARBA" id="ARBA00023163"/>
    </source>
</evidence>
<reference evidence="8 9" key="1">
    <citation type="journal article" date="2021" name="Genome Biol.">
        <title>AFLAP: assembly-free linkage analysis pipeline using k-mers from genome sequencing data.</title>
        <authorList>
            <person name="Fletcher K."/>
            <person name="Zhang L."/>
            <person name="Gil J."/>
            <person name="Han R."/>
            <person name="Cavanaugh K."/>
            <person name="Michelmore R."/>
        </authorList>
    </citation>
    <scope>NUCLEOTIDE SEQUENCE [LARGE SCALE GENOMIC DNA]</scope>
    <source>
        <strain evidence="8 9">SF5</strain>
    </source>
</reference>
<keyword evidence="4" id="KW-0539">Nucleus</keyword>
<evidence type="ECO:0000259" key="7">
    <source>
        <dbReference type="PROSITE" id="PS50217"/>
    </source>
</evidence>
<evidence type="ECO:0000256" key="2">
    <source>
        <dbReference type="ARBA" id="ARBA00023125"/>
    </source>
</evidence>
<evidence type="ECO:0000313" key="8">
    <source>
        <dbReference type="EMBL" id="TDH69532.1"/>
    </source>
</evidence>
<dbReference type="GeneID" id="94347704"/>
<dbReference type="PANTHER" id="PTHR45764">
    <property type="entry name" value="BZIP TRANSCRIPTION FACTOR 44"/>
    <property type="match status" value="1"/>
</dbReference>
<keyword evidence="2" id="KW-0238">DNA-binding</keyword>
<feature type="compositionally biased region" description="Polar residues" evidence="6">
    <location>
        <begin position="66"/>
        <end position="77"/>
    </location>
</feature>
<evidence type="ECO:0000313" key="9">
    <source>
        <dbReference type="Proteomes" id="UP000294530"/>
    </source>
</evidence>
<dbReference type="InterPro" id="IPR046347">
    <property type="entry name" value="bZIP_sf"/>
</dbReference>
<dbReference type="AlphaFoldDB" id="A0A976FMH0"/>
<evidence type="ECO:0000256" key="4">
    <source>
        <dbReference type="ARBA" id="ARBA00023242"/>
    </source>
</evidence>
<dbReference type="GO" id="GO:0003700">
    <property type="term" value="F:DNA-binding transcription factor activity"/>
    <property type="evidence" value="ECO:0007669"/>
    <property type="project" value="InterPro"/>
</dbReference>
<keyword evidence="1" id="KW-0805">Transcription regulation</keyword>
<dbReference type="InterPro" id="IPR004827">
    <property type="entry name" value="bZIP"/>
</dbReference>
<gene>
    <name evidence="8" type="ORF">CCR75_003942</name>
</gene>
<name>A0A976FMH0_BRELC</name>
<dbReference type="SUPFAM" id="SSF57959">
    <property type="entry name" value="Leucine zipper domain"/>
    <property type="match status" value="2"/>
</dbReference>
<dbReference type="Gene3D" id="1.20.5.170">
    <property type="match status" value="2"/>
</dbReference>
<comment type="caution">
    <text evidence="8">The sequence shown here is derived from an EMBL/GenBank/DDBJ whole genome shotgun (WGS) entry which is preliminary data.</text>
</comment>
<evidence type="ECO:0000256" key="5">
    <source>
        <dbReference type="SAM" id="Coils"/>
    </source>
</evidence>
<dbReference type="PROSITE" id="PS50217">
    <property type="entry name" value="BZIP"/>
    <property type="match status" value="1"/>
</dbReference>
<organism evidence="8 9">
    <name type="scientific">Bremia lactucae</name>
    <name type="common">Lettuce downy mildew</name>
    <dbReference type="NCBI Taxonomy" id="4779"/>
    <lineage>
        <taxon>Eukaryota</taxon>
        <taxon>Sar</taxon>
        <taxon>Stramenopiles</taxon>
        <taxon>Oomycota</taxon>
        <taxon>Peronosporomycetes</taxon>
        <taxon>Peronosporales</taxon>
        <taxon>Peronosporaceae</taxon>
        <taxon>Bremia</taxon>
    </lineage>
</organism>
<dbReference type="RefSeq" id="XP_067819031.1">
    <property type="nucleotide sequence ID" value="XM_067962033.1"/>
</dbReference>